<dbReference type="GO" id="GO:0005886">
    <property type="term" value="C:plasma membrane"/>
    <property type="evidence" value="ECO:0007669"/>
    <property type="project" value="TreeGrafter"/>
</dbReference>
<keyword evidence="6" id="KW-0472">Membrane</keyword>
<dbReference type="AlphaFoldDB" id="A0A1I5Z282"/>
<dbReference type="PANTHER" id="PTHR43298:SF2">
    <property type="entry name" value="FMN_FAD EXPORTER YEEO-RELATED"/>
    <property type="match status" value="1"/>
</dbReference>
<keyword evidence="6" id="KW-0812">Transmembrane</keyword>
<evidence type="ECO:0000256" key="1">
    <source>
        <dbReference type="ARBA" id="ARBA00003408"/>
    </source>
</evidence>
<sequence length="453" mass="45953">MATTESDASGDAATGTARLVPALLRLAWPLALSGMVTVAIAGNDTVLLGRLGADAVAIGAVAVGVHTVAVALLSGFGIPAQVIAARRQGAADPAGAAHGAERTVAIALWVGVPLAGALALGAEPLITAIAGPAVDVPLSAAYLRIVVSGLPALAVGVVLRGFATGISRSAVVLVSTTASAAVDVAASILFLRLGAGPLGVAAGTLLGSVVPAVVFLVWSRRIGRTGVPVPTLRGVLRRPARRHREAWSLGWPEALLGATGTGSIVVVTVLLAPSGAVALATVRALDVAELAVWMLISGLAAAGTTLLGERIGAGDPHGTRRVVLVTAGSVGTVAVTCAALLPLVTPAALRLAVDDARVAAEAERVVWLFWAQVLWMAGTATTNAVLRAHRDTRTPLRASLIGEYVVFLPLGWLLCRVLHLGVTGIYLAHHVFWATFLAVGLLAVRARLRHTPP</sequence>
<evidence type="ECO:0000256" key="2">
    <source>
        <dbReference type="ARBA" id="ARBA00010199"/>
    </source>
</evidence>
<gene>
    <name evidence="7" type="ORF">SAMN05421810_108150</name>
</gene>
<dbReference type="GO" id="GO:0042910">
    <property type="term" value="F:xenobiotic transmembrane transporter activity"/>
    <property type="evidence" value="ECO:0007669"/>
    <property type="project" value="InterPro"/>
</dbReference>
<feature type="transmembrane region" description="Helical" evidence="6">
    <location>
        <begin position="425"/>
        <end position="444"/>
    </location>
</feature>
<feature type="transmembrane region" description="Helical" evidence="6">
    <location>
        <begin position="398"/>
        <end position="419"/>
    </location>
</feature>
<evidence type="ECO:0000256" key="4">
    <source>
        <dbReference type="ARBA" id="ARBA00022448"/>
    </source>
</evidence>
<dbReference type="PANTHER" id="PTHR43298">
    <property type="entry name" value="MULTIDRUG RESISTANCE PROTEIN NORM-RELATED"/>
    <property type="match status" value="1"/>
</dbReference>
<dbReference type="EMBL" id="FOWW01000008">
    <property type="protein sequence ID" value="SFQ50596.1"/>
    <property type="molecule type" value="Genomic_DNA"/>
</dbReference>
<keyword evidence="4" id="KW-0813">Transport</keyword>
<evidence type="ECO:0000256" key="6">
    <source>
        <dbReference type="SAM" id="Phobius"/>
    </source>
</evidence>
<dbReference type="Proteomes" id="UP000198727">
    <property type="component" value="Unassembled WGS sequence"/>
</dbReference>
<dbReference type="InterPro" id="IPR050222">
    <property type="entry name" value="MATE_MdtK"/>
</dbReference>
<comment type="function">
    <text evidence="1">Multidrug efflux pump.</text>
</comment>
<feature type="transmembrane region" description="Helical" evidence="6">
    <location>
        <begin position="246"/>
        <end position="270"/>
    </location>
</feature>
<evidence type="ECO:0000256" key="5">
    <source>
        <dbReference type="ARBA" id="ARBA00031636"/>
    </source>
</evidence>
<reference evidence="8" key="1">
    <citation type="submission" date="2016-10" db="EMBL/GenBank/DDBJ databases">
        <authorList>
            <person name="Varghese N."/>
            <person name="Submissions S."/>
        </authorList>
    </citation>
    <scope>NUCLEOTIDE SEQUENCE [LARGE SCALE GENOMIC DNA]</scope>
    <source>
        <strain evidence="8">CGMCC 4.5579</strain>
    </source>
</reference>
<organism evidence="7 8">
    <name type="scientific">Amycolatopsis arida</name>
    <dbReference type="NCBI Taxonomy" id="587909"/>
    <lineage>
        <taxon>Bacteria</taxon>
        <taxon>Bacillati</taxon>
        <taxon>Actinomycetota</taxon>
        <taxon>Actinomycetes</taxon>
        <taxon>Pseudonocardiales</taxon>
        <taxon>Pseudonocardiaceae</taxon>
        <taxon>Amycolatopsis</taxon>
    </lineage>
</organism>
<feature type="transmembrane region" description="Helical" evidence="6">
    <location>
        <begin position="197"/>
        <end position="218"/>
    </location>
</feature>
<keyword evidence="6" id="KW-1133">Transmembrane helix</keyword>
<feature type="transmembrane region" description="Helical" evidence="6">
    <location>
        <begin position="104"/>
        <end position="122"/>
    </location>
</feature>
<evidence type="ECO:0000313" key="8">
    <source>
        <dbReference type="Proteomes" id="UP000198727"/>
    </source>
</evidence>
<comment type="similarity">
    <text evidence="2">Belongs to the multi antimicrobial extrusion (MATE) (TC 2.A.66.1) family.</text>
</comment>
<feature type="transmembrane region" description="Helical" evidence="6">
    <location>
        <begin position="55"/>
        <end position="83"/>
    </location>
</feature>
<feature type="transmembrane region" description="Helical" evidence="6">
    <location>
        <begin position="321"/>
        <end position="345"/>
    </location>
</feature>
<feature type="transmembrane region" description="Helical" evidence="6">
    <location>
        <begin position="365"/>
        <end position="386"/>
    </location>
</feature>
<feature type="transmembrane region" description="Helical" evidence="6">
    <location>
        <begin position="142"/>
        <end position="163"/>
    </location>
</feature>
<dbReference type="GO" id="GO:0015297">
    <property type="term" value="F:antiporter activity"/>
    <property type="evidence" value="ECO:0007669"/>
    <property type="project" value="InterPro"/>
</dbReference>
<protein>
    <recommendedName>
        <fullName evidence="3">Probable multidrug resistance protein NorM</fullName>
    </recommendedName>
    <alternativeName>
        <fullName evidence="5">Multidrug-efflux transporter</fullName>
    </alternativeName>
</protein>
<dbReference type="Pfam" id="PF01554">
    <property type="entry name" value="MatE"/>
    <property type="match status" value="2"/>
</dbReference>
<evidence type="ECO:0000313" key="7">
    <source>
        <dbReference type="EMBL" id="SFQ50596.1"/>
    </source>
</evidence>
<feature type="transmembrane region" description="Helical" evidence="6">
    <location>
        <begin position="290"/>
        <end position="309"/>
    </location>
</feature>
<dbReference type="InterPro" id="IPR002528">
    <property type="entry name" value="MATE_fam"/>
</dbReference>
<evidence type="ECO:0000256" key="3">
    <source>
        <dbReference type="ARBA" id="ARBA00020268"/>
    </source>
</evidence>
<keyword evidence="8" id="KW-1185">Reference proteome</keyword>
<feature type="transmembrane region" description="Helical" evidence="6">
    <location>
        <begin position="170"/>
        <end position="191"/>
    </location>
</feature>
<dbReference type="STRING" id="587909.SAMN05421810_108150"/>
<feature type="transmembrane region" description="Helical" evidence="6">
    <location>
        <begin position="26"/>
        <end position="43"/>
    </location>
</feature>
<proteinExistence type="inferred from homology"/>
<accession>A0A1I5Z282</accession>
<dbReference type="RefSeq" id="WP_092533451.1">
    <property type="nucleotide sequence ID" value="NZ_FOWW01000008.1"/>
</dbReference>
<name>A0A1I5Z282_9PSEU</name>